<gene>
    <name evidence="4" type="ORF">K491DRAFT_700548</name>
</gene>
<feature type="compositionally biased region" description="Acidic residues" evidence="2">
    <location>
        <begin position="166"/>
        <end position="175"/>
    </location>
</feature>
<evidence type="ECO:0000313" key="5">
    <source>
        <dbReference type="Proteomes" id="UP000799324"/>
    </source>
</evidence>
<dbReference type="GO" id="GO:0008474">
    <property type="term" value="F:palmitoyl-(protein) hydrolase activity"/>
    <property type="evidence" value="ECO:0007669"/>
    <property type="project" value="TreeGrafter"/>
</dbReference>
<dbReference type="AlphaFoldDB" id="A0A6A6TTP4"/>
<name>A0A6A6TTP4_9PLEO</name>
<protein>
    <submittedName>
        <fullName evidence="4">Alpha/beta-hydrolase</fullName>
    </submittedName>
</protein>
<proteinExistence type="inferred from homology"/>
<dbReference type="Gene3D" id="3.40.50.1820">
    <property type="entry name" value="alpha/beta hydrolase"/>
    <property type="match status" value="1"/>
</dbReference>
<keyword evidence="4" id="KW-0378">Hydrolase</keyword>
<dbReference type="InterPro" id="IPR050565">
    <property type="entry name" value="LYPA1-2/EST-like"/>
</dbReference>
<dbReference type="InterPro" id="IPR003140">
    <property type="entry name" value="PLipase/COase/thioEstase"/>
</dbReference>
<evidence type="ECO:0000313" key="4">
    <source>
        <dbReference type="EMBL" id="KAF2662288.1"/>
    </source>
</evidence>
<dbReference type="GO" id="GO:0052689">
    <property type="term" value="F:carboxylic ester hydrolase activity"/>
    <property type="evidence" value="ECO:0007669"/>
    <property type="project" value="TreeGrafter"/>
</dbReference>
<sequence>MLLVRRKYTIILLHGRGSTADKFAAPLLQHPITQPNDNQTSTFHSHFPHTKFIVPTASLRRAVAYNRALTHQWFDLYPLDAYTPEHKQHVQIPGLKESVEYVHGLVRDAVQDVGAGNVVVMGLSQGCAVGLIAMLLWEGERLGGFVGMCGWLPLRREMLDVVSENDSQDEEEEDGGGLFERDQKEALESRGRSRYEQAVDWLGGELETSMNASPRRDRAEAGKIPIFLGHRNEDEKVPFWLEYQGLAHRYSSNMLQDIIYLLRESRANLHSQVVS</sequence>
<evidence type="ECO:0000256" key="1">
    <source>
        <dbReference type="ARBA" id="ARBA00006499"/>
    </source>
</evidence>
<dbReference type="Pfam" id="PF02230">
    <property type="entry name" value="Abhydrolase_2"/>
    <property type="match status" value="1"/>
</dbReference>
<evidence type="ECO:0000259" key="3">
    <source>
        <dbReference type="Pfam" id="PF02230"/>
    </source>
</evidence>
<accession>A0A6A6TTP4</accession>
<reference evidence="4" key="1">
    <citation type="journal article" date="2020" name="Stud. Mycol.">
        <title>101 Dothideomycetes genomes: a test case for predicting lifestyles and emergence of pathogens.</title>
        <authorList>
            <person name="Haridas S."/>
            <person name="Albert R."/>
            <person name="Binder M."/>
            <person name="Bloem J."/>
            <person name="Labutti K."/>
            <person name="Salamov A."/>
            <person name="Andreopoulos B."/>
            <person name="Baker S."/>
            <person name="Barry K."/>
            <person name="Bills G."/>
            <person name="Bluhm B."/>
            <person name="Cannon C."/>
            <person name="Castanera R."/>
            <person name="Culley D."/>
            <person name="Daum C."/>
            <person name="Ezra D."/>
            <person name="Gonzalez J."/>
            <person name="Henrissat B."/>
            <person name="Kuo A."/>
            <person name="Liang C."/>
            <person name="Lipzen A."/>
            <person name="Lutzoni F."/>
            <person name="Magnuson J."/>
            <person name="Mondo S."/>
            <person name="Nolan M."/>
            <person name="Ohm R."/>
            <person name="Pangilinan J."/>
            <person name="Park H.-J."/>
            <person name="Ramirez L."/>
            <person name="Alfaro M."/>
            <person name="Sun H."/>
            <person name="Tritt A."/>
            <person name="Yoshinaga Y."/>
            <person name="Zwiers L.-H."/>
            <person name="Turgeon B."/>
            <person name="Goodwin S."/>
            <person name="Spatafora J."/>
            <person name="Crous P."/>
            <person name="Grigoriev I."/>
        </authorList>
    </citation>
    <scope>NUCLEOTIDE SEQUENCE</scope>
    <source>
        <strain evidence="4">CBS 122681</strain>
    </source>
</reference>
<keyword evidence="5" id="KW-1185">Reference proteome</keyword>
<dbReference type="PANTHER" id="PTHR10655:SF64">
    <property type="entry name" value="PHOSPHOLIPASE_CARBOXYLESTERASE_THIOESTERASE DOMAIN-CONTAINING PROTEIN"/>
    <property type="match status" value="1"/>
</dbReference>
<dbReference type="OrthoDB" id="2418081at2759"/>
<dbReference type="InterPro" id="IPR029058">
    <property type="entry name" value="AB_hydrolase_fold"/>
</dbReference>
<dbReference type="PANTHER" id="PTHR10655">
    <property type="entry name" value="LYSOPHOSPHOLIPASE-RELATED"/>
    <property type="match status" value="1"/>
</dbReference>
<dbReference type="GO" id="GO:0005737">
    <property type="term" value="C:cytoplasm"/>
    <property type="evidence" value="ECO:0007669"/>
    <property type="project" value="TreeGrafter"/>
</dbReference>
<organism evidence="4 5">
    <name type="scientific">Lophiostoma macrostomum CBS 122681</name>
    <dbReference type="NCBI Taxonomy" id="1314788"/>
    <lineage>
        <taxon>Eukaryota</taxon>
        <taxon>Fungi</taxon>
        <taxon>Dikarya</taxon>
        <taxon>Ascomycota</taxon>
        <taxon>Pezizomycotina</taxon>
        <taxon>Dothideomycetes</taxon>
        <taxon>Pleosporomycetidae</taxon>
        <taxon>Pleosporales</taxon>
        <taxon>Lophiostomataceae</taxon>
        <taxon>Lophiostoma</taxon>
    </lineage>
</organism>
<dbReference type="EMBL" id="MU004290">
    <property type="protein sequence ID" value="KAF2662288.1"/>
    <property type="molecule type" value="Genomic_DNA"/>
</dbReference>
<dbReference type="SUPFAM" id="SSF53474">
    <property type="entry name" value="alpha/beta-Hydrolases"/>
    <property type="match status" value="1"/>
</dbReference>
<evidence type="ECO:0000256" key="2">
    <source>
        <dbReference type="SAM" id="MobiDB-lite"/>
    </source>
</evidence>
<comment type="similarity">
    <text evidence="1">Belongs to the AB hydrolase superfamily. AB hydrolase 2 family.</text>
</comment>
<dbReference type="Proteomes" id="UP000799324">
    <property type="component" value="Unassembled WGS sequence"/>
</dbReference>
<feature type="compositionally biased region" description="Basic and acidic residues" evidence="2">
    <location>
        <begin position="179"/>
        <end position="191"/>
    </location>
</feature>
<feature type="domain" description="Phospholipase/carboxylesterase/thioesterase" evidence="3">
    <location>
        <begin position="7"/>
        <end position="158"/>
    </location>
</feature>
<feature type="region of interest" description="Disordered" evidence="2">
    <location>
        <begin position="163"/>
        <end position="191"/>
    </location>
</feature>